<proteinExistence type="predicted"/>
<reference evidence="1 2" key="1">
    <citation type="submission" date="2016-10" db="EMBL/GenBank/DDBJ databases">
        <authorList>
            <person name="de Groot N.N."/>
        </authorList>
    </citation>
    <scope>NUCLEOTIDE SEQUENCE [LARGE SCALE GENOMIC DNA]</scope>
    <source>
        <strain evidence="1">MBHS1</strain>
    </source>
</reference>
<sequence length="63" mass="7518">MKKLMPEKTVLLSKTQWATKLTQEKLAHEWPQSIIDMVGTWEDFPDIEDIRSQQEQDVEHEHL</sequence>
<gene>
    <name evidence="1" type="ORF">MBHS_00519</name>
</gene>
<dbReference type="Proteomes" id="UP000236724">
    <property type="component" value="Unassembled WGS sequence"/>
</dbReference>
<evidence type="ECO:0000313" key="1">
    <source>
        <dbReference type="EMBL" id="SEH04670.1"/>
    </source>
</evidence>
<accession>A0A1H6F3H1</accession>
<evidence type="ECO:0000313" key="2">
    <source>
        <dbReference type="Proteomes" id="UP000236724"/>
    </source>
</evidence>
<organism evidence="1 2">
    <name type="scientific">Candidatus Venteria ishoeyi</name>
    <dbReference type="NCBI Taxonomy" id="1899563"/>
    <lineage>
        <taxon>Bacteria</taxon>
        <taxon>Pseudomonadati</taxon>
        <taxon>Pseudomonadota</taxon>
        <taxon>Gammaproteobacteria</taxon>
        <taxon>Thiotrichales</taxon>
        <taxon>Thiotrichaceae</taxon>
        <taxon>Venteria</taxon>
    </lineage>
</organism>
<protein>
    <submittedName>
        <fullName evidence="1">Uncharacterized protein</fullName>
    </submittedName>
</protein>
<dbReference type="EMBL" id="FMSV02000077">
    <property type="protein sequence ID" value="SEH04670.1"/>
    <property type="molecule type" value="Genomic_DNA"/>
</dbReference>
<name>A0A1H6F3H1_9GAMM</name>
<dbReference type="AlphaFoldDB" id="A0A1H6F3H1"/>
<keyword evidence="2" id="KW-1185">Reference proteome</keyword>